<dbReference type="HOGENOM" id="CLU_049311_0_2_6"/>
<dbReference type="Pfam" id="PF02585">
    <property type="entry name" value="PIG-L"/>
    <property type="match status" value="1"/>
</dbReference>
<dbReference type="Proteomes" id="UP000012047">
    <property type="component" value="Unassembled WGS sequence"/>
</dbReference>
<accession>D0S9Q3</accession>
<evidence type="ECO:0000313" key="2">
    <source>
        <dbReference type="Proteomes" id="UP000012047"/>
    </source>
</evidence>
<reference evidence="2" key="1">
    <citation type="journal article" date="2012" name="PLoS ONE">
        <title>The success of Acinetobacter species; genetic, metabolic and virulence attributes.</title>
        <authorList>
            <person name="Peleg A.Y."/>
            <person name="de Breij A."/>
            <person name="Adams M.D."/>
            <person name="Cerqueira G.M."/>
            <person name="Mocali S."/>
            <person name="Galardini M."/>
            <person name="Nibbering P.H."/>
            <person name="Earl A.M."/>
            <person name="Ward D.V."/>
            <person name="Paterson D.L."/>
            <person name="Seifert H."/>
            <person name="Dijkshoorn L."/>
        </authorList>
    </citation>
    <scope>NUCLEOTIDE SEQUENCE [LARGE SCALE GENOMIC DNA]</scope>
    <source>
        <strain evidence="2">SH046</strain>
    </source>
</reference>
<proteinExistence type="predicted"/>
<evidence type="ECO:0000313" key="1">
    <source>
        <dbReference type="EMBL" id="EEY97140.1"/>
    </source>
</evidence>
<dbReference type="AlphaFoldDB" id="D0S9Q3"/>
<dbReference type="InterPro" id="IPR024078">
    <property type="entry name" value="LmbE-like_dom_sf"/>
</dbReference>
<dbReference type="Gene3D" id="3.40.50.10320">
    <property type="entry name" value="LmbE-like"/>
    <property type="match status" value="1"/>
</dbReference>
<sequence>MFTGANIMAALKHPLVEDRIIEGQGTSREQWLHAFEQQPLSLLNFKKFQSKRILIVAPHPDDEILGCGGLMQQLIMLNCQLVIVAVSNGTQSHPHSTKYSPDQLDQIRPQESLAALQRLDISEYVQRIALNLPDGQIHLHREHLWQELDKLVKAEDILICSYAQDGHPDHEAVGKTVQAFALAHDMSYLHVLIWAWHWALPLDPRINWQKARAYNLTQAQLIKKRRAIMQFKSQIEADESTGNSAILSPAIIERLLMPWEVYLCE</sequence>
<dbReference type="PANTHER" id="PTHR12993:SF11">
    <property type="entry name" value="N-ACETYLGLUCOSAMINYL-PHOSPHATIDYLINOSITOL DE-N-ACETYLASE"/>
    <property type="match status" value="1"/>
</dbReference>
<dbReference type="SUPFAM" id="SSF102588">
    <property type="entry name" value="LmbE-like"/>
    <property type="match status" value="1"/>
</dbReference>
<dbReference type="InterPro" id="IPR003737">
    <property type="entry name" value="GlcNAc_PI_deacetylase-related"/>
</dbReference>
<name>D0S9Q3_ACIJO</name>
<dbReference type="GO" id="GO:0016811">
    <property type="term" value="F:hydrolase activity, acting on carbon-nitrogen (but not peptide) bonds, in linear amides"/>
    <property type="evidence" value="ECO:0007669"/>
    <property type="project" value="TreeGrafter"/>
</dbReference>
<organism evidence="1 2">
    <name type="scientific">Acinetobacter johnsonii SH046</name>
    <dbReference type="NCBI Taxonomy" id="575586"/>
    <lineage>
        <taxon>Bacteria</taxon>
        <taxon>Pseudomonadati</taxon>
        <taxon>Pseudomonadota</taxon>
        <taxon>Gammaproteobacteria</taxon>
        <taxon>Moraxellales</taxon>
        <taxon>Moraxellaceae</taxon>
        <taxon>Acinetobacter</taxon>
    </lineage>
</organism>
<dbReference type="EMBL" id="GG704964">
    <property type="protein sequence ID" value="EEY97140.1"/>
    <property type="molecule type" value="Genomic_DNA"/>
</dbReference>
<protein>
    <submittedName>
        <fullName evidence="1">N-acetylglucosaminylphosphatidylinositol deacetylase</fullName>
    </submittedName>
</protein>
<dbReference type="eggNOG" id="COG2120">
    <property type="taxonomic scope" value="Bacteria"/>
</dbReference>
<gene>
    <name evidence="1" type="ORF">HMPREF0016_00223</name>
</gene>
<dbReference type="PANTHER" id="PTHR12993">
    <property type="entry name" value="N-ACETYLGLUCOSAMINYL-PHOSPHATIDYLINOSITOL DE-N-ACETYLASE-RELATED"/>
    <property type="match status" value="1"/>
</dbReference>